<evidence type="ECO:0000313" key="1">
    <source>
        <dbReference type="EMBL" id="PKY72389.1"/>
    </source>
</evidence>
<evidence type="ECO:0000313" key="2">
    <source>
        <dbReference type="Proteomes" id="UP000235122"/>
    </source>
</evidence>
<dbReference type="AlphaFoldDB" id="A0A2I1IMM9"/>
<organism evidence="1 2">
    <name type="scientific">Winkia neuii</name>
    <dbReference type="NCBI Taxonomy" id="33007"/>
    <lineage>
        <taxon>Bacteria</taxon>
        <taxon>Bacillati</taxon>
        <taxon>Actinomycetota</taxon>
        <taxon>Actinomycetes</taxon>
        <taxon>Actinomycetales</taxon>
        <taxon>Actinomycetaceae</taxon>
        <taxon>Winkia</taxon>
    </lineage>
</organism>
<dbReference type="Gene3D" id="1.10.10.10">
    <property type="entry name" value="Winged helix-like DNA-binding domain superfamily/Winged helix DNA-binding domain"/>
    <property type="match status" value="1"/>
</dbReference>
<protein>
    <submittedName>
        <fullName evidence="1">Helix-turn-helix domain-containing protein</fullName>
    </submittedName>
</protein>
<dbReference type="GeneID" id="35865866"/>
<dbReference type="Proteomes" id="UP000235122">
    <property type="component" value="Unassembled WGS sequence"/>
</dbReference>
<comment type="caution">
    <text evidence="1">The sequence shown here is derived from an EMBL/GenBank/DDBJ whole genome shotgun (WGS) entry which is preliminary data.</text>
</comment>
<dbReference type="Pfam" id="PF13730">
    <property type="entry name" value="HTH_36"/>
    <property type="match status" value="1"/>
</dbReference>
<dbReference type="RefSeq" id="WP_024332459.1">
    <property type="nucleotide sequence ID" value="NZ_JASOXK010000005.1"/>
</dbReference>
<keyword evidence="2" id="KW-1185">Reference proteome</keyword>
<reference evidence="1 2" key="1">
    <citation type="submission" date="2017-12" db="EMBL/GenBank/DDBJ databases">
        <title>Phylogenetic diversity of female urinary microbiome.</title>
        <authorList>
            <person name="Thomas-White K."/>
            <person name="Wolfe A.J."/>
        </authorList>
    </citation>
    <scope>NUCLEOTIDE SEQUENCE [LARGE SCALE GENOMIC DNA]</scope>
    <source>
        <strain evidence="1 2">UMB0402</strain>
    </source>
</reference>
<gene>
    <name evidence="1" type="ORF">CYJ19_05975</name>
</gene>
<dbReference type="EMBL" id="PKKO01000003">
    <property type="protein sequence ID" value="PKY72389.1"/>
    <property type="molecule type" value="Genomic_DNA"/>
</dbReference>
<proteinExistence type="predicted"/>
<name>A0A2I1IMM9_9ACTO</name>
<sequence length="284" mass="31704">MGDKTTRGYASVENWIIRQCEGLTEHELVVFLVLRSYAGNKPFCSPSRETIAANARVSVRTADKALRGLAAKGFITWRQQSEAGRKKSSAYTIRVDLKDCINGTLGPGLDVQELHIRGAGAAHQNHLDVQIEQIRCAGAAHKENHINKINNINVCTPGGDADPSKNERADVDKVCNALATRIEANGAKRPTISKRWKDEARRLIDLDGHPVPEILEVIAWCQASTFWRSNILSLPTLRKQYDRLKMQMRDRATTGSRVEQMQAFWQQGQQLDAETHADPKAIGW</sequence>
<dbReference type="InterPro" id="IPR036388">
    <property type="entry name" value="WH-like_DNA-bd_sf"/>
</dbReference>
<accession>A0A2I1IMM9</accession>